<dbReference type="InterPro" id="IPR001373">
    <property type="entry name" value="Cullin_N"/>
</dbReference>
<keyword evidence="4" id="KW-1185">Reference proteome</keyword>
<protein>
    <submittedName>
        <fullName evidence="3">Cullin-3</fullName>
    </submittedName>
</protein>
<dbReference type="GO" id="GO:0006511">
    <property type="term" value="P:ubiquitin-dependent protein catabolic process"/>
    <property type="evidence" value="ECO:0007669"/>
    <property type="project" value="InterPro"/>
</dbReference>
<evidence type="ECO:0000313" key="3">
    <source>
        <dbReference type="EMBL" id="RCI04563.1"/>
    </source>
</evidence>
<feature type="domain" description="Cullin N-terminal" evidence="2">
    <location>
        <begin position="30"/>
        <end position="225"/>
    </location>
</feature>
<comment type="caution">
    <text evidence="3">The sequence shown here is derived from an EMBL/GenBank/DDBJ whole genome shotgun (WGS) entry which is preliminary data.</text>
</comment>
<dbReference type="PANTHER" id="PTHR11932">
    <property type="entry name" value="CULLIN"/>
    <property type="match status" value="1"/>
</dbReference>
<proteinExistence type="inferred from homology"/>
<sequence>MSLKKGRIRPPKRAPGIDQTQEYEEGFLILSNAITVIFQKQARELSYELLYRTAYKLTMRQFGERLYHDVEKVIADHLEKTAQETIVPAFVRTKTDTIDAGASFLKIIKRVWDDYTTAVELILQVLTYLNDRLPKYNLPGIYDLGLNLFRDKVVRSSQYPIQKHIISAMLTQVQFERQGDVIDRSAIQSAVAMLSELKDPSTKESVYMVDFEVDYLEKSTSFYQIE</sequence>
<dbReference type="GO" id="GO:0031625">
    <property type="term" value="F:ubiquitin protein ligase binding"/>
    <property type="evidence" value="ECO:0007669"/>
    <property type="project" value="InterPro"/>
</dbReference>
<gene>
    <name evidence="3" type="primary">CUL3</name>
    <name evidence="3" type="ORF">CU098_002608</name>
</gene>
<dbReference type="Proteomes" id="UP000253551">
    <property type="component" value="Unassembled WGS sequence"/>
</dbReference>
<dbReference type="OrthoDB" id="27073at2759"/>
<feature type="non-terminal residue" evidence="3">
    <location>
        <position position="226"/>
    </location>
</feature>
<accession>A0A367KQT4</accession>
<organism evidence="3 4">
    <name type="scientific">Rhizopus stolonifer</name>
    <name type="common">Rhizopus nigricans</name>
    <dbReference type="NCBI Taxonomy" id="4846"/>
    <lineage>
        <taxon>Eukaryota</taxon>
        <taxon>Fungi</taxon>
        <taxon>Fungi incertae sedis</taxon>
        <taxon>Mucoromycota</taxon>
        <taxon>Mucoromycotina</taxon>
        <taxon>Mucoromycetes</taxon>
        <taxon>Mucorales</taxon>
        <taxon>Mucorineae</taxon>
        <taxon>Rhizopodaceae</taxon>
        <taxon>Rhizopus</taxon>
    </lineage>
</organism>
<dbReference type="EMBL" id="PJQM01000645">
    <property type="protein sequence ID" value="RCI04563.1"/>
    <property type="molecule type" value="Genomic_DNA"/>
</dbReference>
<dbReference type="Pfam" id="PF00888">
    <property type="entry name" value="Cullin"/>
    <property type="match status" value="1"/>
</dbReference>
<name>A0A367KQT4_RHIST</name>
<evidence type="ECO:0000313" key="4">
    <source>
        <dbReference type="Proteomes" id="UP000253551"/>
    </source>
</evidence>
<evidence type="ECO:0000256" key="1">
    <source>
        <dbReference type="ARBA" id="ARBA00006019"/>
    </source>
</evidence>
<evidence type="ECO:0000259" key="2">
    <source>
        <dbReference type="Pfam" id="PF00888"/>
    </source>
</evidence>
<dbReference type="InterPro" id="IPR045093">
    <property type="entry name" value="Cullin"/>
</dbReference>
<comment type="similarity">
    <text evidence="1">Belongs to the cullin family.</text>
</comment>
<dbReference type="SUPFAM" id="SSF74788">
    <property type="entry name" value="Cullin repeat-like"/>
    <property type="match status" value="1"/>
</dbReference>
<dbReference type="AlphaFoldDB" id="A0A367KQT4"/>
<dbReference type="Gene3D" id="1.20.1310.10">
    <property type="entry name" value="Cullin Repeats"/>
    <property type="match status" value="2"/>
</dbReference>
<reference evidence="3 4" key="1">
    <citation type="journal article" date="2018" name="G3 (Bethesda)">
        <title>Phylogenetic and Phylogenomic Definition of Rhizopus Species.</title>
        <authorList>
            <person name="Gryganskyi A.P."/>
            <person name="Golan J."/>
            <person name="Dolatabadi S."/>
            <person name="Mondo S."/>
            <person name="Robb S."/>
            <person name="Idnurm A."/>
            <person name="Muszewska A."/>
            <person name="Steczkiewicz K."/>
            <person name="Masonjones S."/>
            <person name="Liao H.L."/>
            <person name="Gajdeczka M.T."/>
            <person name="Anike F."/>
            <person name="Vuek A."/>
            <person name="Anishchenko I.M."/>
            <person name="Voigt K."/>
            <person name="de Hoog G.S."/>
            <person name="Smith M.E."/>
            <person name="Heitman J."/>
            <person name="Vilgalys R."/>
            <person name="Stajich J.E."/>
        </authorList>
    </citation>
    <scope>NUCLEOTIDE SEQUENCE [LARGE SCALE GENOMIC DNA]</scope>
    <source>
        <strain evidence="3 4">LSU 92-RS-03</strain>
    </source>
</reference>
<dbReference type="InterPro" id="IPR016159">
    <property type="entry name" value="Cullin_repeat-like_dom_sf"/>
</dbReference>
<dbReference type="STRING" id="4846.A0A367KQT4"/>